<comment type="caution">
    <text evidence="2">The sequence shown here is derived from an EMBL/GenBank/DDBJ whole genome shotgun (WGS) entry which is preliminary data.</text>
</comment>
<feature type="transmembrane region" description="Helical" evidence="1">
    <location>
        <begin position="31"/>
        <end position="51"/>
    </location>
</feature>
<keyword evidence="1" id="KW-0812">Transmembrane</keyword>
<dbReference type="Proteomes" id="UP001153555">
    <property type="component" value="Unassembled WGS sequence"/>
</dbReference>
<dbReference type="EMBL" id="CACSLK010031729">
    <property type="protein sequence ID" value="CAA0840147.1"/>
    <property type="molecule type" value="Genomic_DNA"/>
</dbReference>
<feature type="non-terminal residue" evidence="2">
    <location>
        <position position="52"/>
    </location>
</feature>
<evidence type="ECO:0000313" key="3">
    <source>
        <dbReference type="Proteomes" id="UP001153555"/>
    </source>
</evidence>
<organism evidence="2 3">
    <name type="scientific">Striga hermonthica</name>
    <name type="common">Purple witchweed</name>
    <name type="synonym">Buchnera hermonthica</name>
    <dbReference type="NCBI Taxonomy" id="68872"/>
    <lineage>
        <taxon>Eukaryota</taxon>
        <taxon>Viridiplantae</taxon>
        <taxon>Streptophyta</taxon>
        <taxon>Embryophyta</taxon>
        <taxon>Tracheophyta</taxon>
        <taxon>Spermatophyta</taxon>
        <taxon>Magnoliopsida</taxon>
        <taxon>eudicotyledons</taxon>
        <taxon>Gunneridae</taxon>
        <taxon>Pentapetalae</taxon>
        <taxon>asterids</taxon>
        <taxon>lamiids</taxon>
        <taxon>Lamiales</taxon>
        <taxon>Orobanchaceae</taxon>
        <taxon>Buchnereae</taxon>
        <taxon>Striga</taxon>
    </lineage>
</organism>
<dbReference type="AlphaFoldDB" id="A0A9N7NXN6"/>
<keyword evidence="1" id="KW-0472">Membrane</keyword>
<proteinExistence type="predicted"/>
<keyword evidence="1" id="KW-1133">Transmembrane helix</keyword>
<name>A0A9N7NXN6_STRHE</name>
<keyword evidence="3" id="KW-1185">Reference proteome</keyword>
<protein>
    <submittedName>
        <fullName evidence="2">Uncharacterized protein</fullName>
    </submittedName>
</protein>
<sequence length="52" mass="6016">VSFRMFVNLGPFDLSLRAICYFFLLEDKQKAKCGGVVCYVFVLIFMCFFVCS</sequence>
<feature type="non-terminal residue" evidence="2">
    <location>
        <position position="1"/>
    </location>
</feature>
<reference evidence="2" key="1">
    <citation type="submission" date="2019-12" db="EMBL/GenBank/DDBJ databases">
        <authorList>
            <person name="Scholes J."/>
        </authorList>
    </citation>
    <scope>NUCLEOTIDE SEQUENCE</scope>
</reference>
<evidence type="ECO:0000256" key="1">
    <source>
        <dbReference type="SAM" id="Phobius"/>
    </source>
</evidence>
<accession>A0A9N7NXN6</accession>
<evidence type="ECO:0000313" key="2">
    <source>
        <dbReference type="EMBL" id="CAA0840147.1"/>
    </source>
</evidence>
<gene>
    <name evidence="2" type="ORF">SHERM_06572</name>
</gene>